<reference evidence="9 12" key="2">
    <citation type="submission" date="2020-08" db="EMBL/GenBank/DDBJ databases">
        <title>Genome public.</title>
        <authorList>
            <person name="Liu C."/>
            <person name="Sun Q."/>
        </authorList>
    </citation>
    <scope>NUCLEOTIDE SEQUENCE [LARGE SCALE GENOMIC DNA]</scope>
    <source>
        <strain evidence="9 12">426_9</strain>
    </source>
</reference>
<keyword evidence="4" id="KW-1003">Cell membrane</keyword>
<feature type="transmembrane region" description="Helical" evidence="8">
    <location>
        <begin position="527"/>
        <end position="545"/>
    </location>
</feature>
<dbReference type="InterPro" id="IPR001036">
    <property type="entry name" value="Acrflvin-R"/>
</dbReference>
<evidence type="ECO:0000256" key="8">
    <source>
        <dbReference type="SAM" id="Phobius"/>
    </source>
</evidence>
<keyword evidence="5 8" id="KW-0812">Transmembrane</keyword>
<dbReference type="PANTHER" id="PTHR32063:SF17">
    <property type="entry name" value="CATION EFFLUX SYSTEM PROTEIN"/>
    <property type="match status" value="1"/>
</dbReference>
<dbReference type="PANTHER" id="PTHR32063">
    <property type="match status" value="1"/>
</dbReference>
<keyword evidence="6 8" id="KW-1133">Transmembrane helix</keyword>
<evidence type="ECO:0000313" key="11">
    <source>
        <dbReference type="Proteomes" id="UP000256321"/>
    </source>
</evidence>
<dbReference type="InterPro" id="IPR027463">
    <property type="entry name" value="AcrB_DN_DC_subdom"/>
</dbReference>
<dbReference type="RefSeq" id="WP_115500460.1">
    <property type="nucleotide sequence ID" value="NZ_JACRTI010000042.1"/>
</dbReference>
<feature type="transmembrane region" description="Helical" evidence="8">
    <location>
        <begin position="917"/>
        <end position="939"/>
    </location>
</feature>
<reference evidence="10 11" key="1">
    <citation type="submission" date="2018-07" db="EMBL/GenBank/DDBJ databases">
        <title>Parabacteroides acidifaciens nov. sp., isolated from human feces.</title>
        <authorList>
            <person name="Wang Y.J."/>
        </authorList>
    </citation>
    <scope>NUCLEOTIDE SEQUENCE [LARGE SCALE GENOMIC DNA]</scope>
    <source>
        <strain evidence="10 11">426-9</strain>
    </source>
</reference>
<dbReference type="SUPFAM" id="SSF82693">
    <property type="entry name" value="Multidrug efflux transporter AcrB pore domain, PN1, PN2, PC1 and PC2 subdomains"/>
    <property type="match status" value="3"/>
</dbReference>
<proteinExistence type="inferred from homology"/>
<dbReference type="Gene3D" id="3.30.70.1320">
    <property type="entry name" value="Multidrug efflux transporter AcrB pore domain like"/>
    <property type="match status" value="1"/>
</dbReference>
<evidence type="ECO:0000313" key="9">
    <source>
        <dbReference type="EMBL" id="MBC8602965.1"/>
    </source>
</evidence>
<dbReference type="SUPFAM" id="SSF82866">
    <property type="entry name" value="Multidrug efflux transporter AcrB transmembrane domain"/>
    <property type="match status" value="2"/>
</dbReference>
<feature type="transmembrane region" description="Helical" evidence="8">
    <location>
        <begin position="363"/>
        <end position="383"/>
    </location>
</feature>
<accession>A0A3D8HBD7</accession>
<comment type="caution">
    <text evidence="10">The sequence shown here is derived from an EMBL/GenBank/DDBJ whole genome shotgun (WGS) entry which is preliminary data.</text>
</comment>
<keyword evidence="12" id="KW-1185">Reference proteome</keyword>
<evidence type="ECO:0000313" key="10">
    <source>
        <dbReference type="EMBL" id="RDU48296.1"/>
    </source>
</evidence>
<keyword evidence="3" id="KW-0813">Transport</keyword>
<dbReference type="PRINTS" id="PR00702">
    <property type="entry name" value="ACRIFLAVINRP"/>
</dbReference>
<name>A0A3D8HBD7_9BACT</name>
<comment type="subcellular location">
    <subcellularLocation>
        <location evidence="1">Cell membrane</location>
        <topology evidence="1">Multi-pass membrane protein</topology>
    </subcellularLocation>
</comment>
<dbReference type="Gene3D" id="3.30.70.1430">
    <property type="entry name" value="Multidrug efflux transporter AcrB pore domain"/>
    <property type="match status" value="2"/>
</dbReference>
<evidence type="ECO:0000256" key="4">
    <source>
        <dbReference type="ARBA" id="ARBA00022475"/>
    </source>
</evidence>
<dbReference type="Gene3D" id="3.30.2090.10">
    <property type="entry name" value="Multidrug efflux transporter AcrB TolC docking domain, DN and DC subdomains"/>
    <property type="match status" value="2"/>
</dbReference>
<dbReference type="SUPFAM" id="SSF82714">
    <property type="entry name" value="Multidrug efflux transporter AcrB TolC docking domain, DN and DC subdomains"/>
    <property type="match status" value="2"/>
</dbReference>
<dbReference type="Gene3D" id="1.20.1640.10">
    <property type="entry name" value="Multidrug efflux transporter AcrB transmembrane domain"/>
    <property type="match status" value="2"/>
</dbReference>
<dbReference type="Proteomes" id="UP000256321">
    <property type="component" value="Unassembled WGS sequence"/>
</dbReference>
<organism evidence="10 11">
    <name type="scientific">Parabacteroides acidifaciens</name>
    <dbReference type="NCBI Taxonomy" id="2290935"/>
    <lineage>
        <taxon>Bacteria</taxon>
        <taxon>Pseudomonadati</taxon>
        <taxon>Bacteroidota</taxon>
        <taxon>Bacteroidia</taxon>
        <taxon>Bacteroidales</taxon>
        <taxon>Tannerellaceae</taxon>
        <taxon>Parabacteroides</taxon>
    </lineage>
</organism>
<feature type="transmembrane region" description="Helical" evidence="8">
    <location>
        <begin position="12"/>
        <end position="30"/>
    </location>
</feature>
<dbReference type="EMBL" id="JACRTI010000042">
    <property type="protein sequence ID" value="MBC8602965.1"/>
    <property type="molecule type" value="Genomic_DNA"/>
</dbReference>
<dbReference type="Proteomes" id="UP000629596">
    <property type="component" value="Unassembled WGS sequence"/>
</dbReference>
<protein>
    <submittedName>
        <fullName evidence="10">AcrB/AcrD/AcrF family protein</fullName>
    </submittedName>
    <submittedName>
        <fullName evidence="9">Efflux RND transporter permease subunit</fullName>
    </submittedName>
</protein>
<dbReference type="NCBIfam" id="TIGR00914">
    <property type="entry name" value="2A0601"/>
    <property type="match status" value="1"/>
</dbReference>
<feature type="transmembrane region" description="Helical" evidence="8">
    <location>
        <begin position="389"/>
        <end position="408"/>
    </location>
</feature>
<evidence type="ECO:0000256" key="5">
    <source>
        <dbReference type="ARBA" id="ARBA00022692"/>
    </source>
</evidence>
<feature type="transmembrane region" description="Helical" evidence="8">
    <location>
        <begin position="960"/>
        <end position="979"/>
    </location>
</feature>
<dbReference type="GO" id="GO:0008324">
    <property type="term" value="F:monoatomic cation transmembrane transporter activity"/>
    <property type="evidence" value="ECO:0007669"/>
    <property type="project" value="InterPro"/>
</dbReference>
<feature type="transmembrane region" description="Helical" evidence="8">
    <location>
        <begin position="337"/>
        <end position="356"/>
    </location>
</feature>
<evidence type="ECO:0000256" key="6">
    <source>
        <dbReference type="ARBA" id="ARBA00022989"/>
    </source>
</evidence>
<comment type="similarity">
    <text evidence="2">Belongs to the resistance-nodulation-cell division (RND) (TC 2.A.6) family.</text>
</comment>
<evidence type="ECO:0000256" key="7">
    <source>
        <dbReference type="ARBA" id="ARBA00023136"/>
    </source>
</evidence>
<dbReference type="GO" id="GO:0005886">
    <property type="term" value="C:plasma membrane"/>
    <property type="evidence" value="ECO:0007669"/>
    <property type="project" value="UniProtKB-SubCell"/>
</dbReference>
<feature type="transmembrane region" description="Helical" evidence="8">
    <location>
        <begin position="887"/>
        <end position="905"/>
    </location>
</feature>
<feature type="transmembrane region" description="Helical" evidence="8">
    <location>
        <begin position="862"/>
        <end position="880"/>
    </location>
</feature>
<gene>
    <name evidence="10" type="ORF">DWU89_15090</name>
    <name evidence="9" type="ORF">H8784_14715</name>
</gene>
<evidence type="ECO:0000313" key="12">
    <source>
        <dbReference type="Proteomes" id="UP000629596"/>
    </source>
</evidence>
<evidence type="ECO:0000256" key="3">
    <source>
        <dbReference type="ARBA" id="ARBA00022448"/>
    </source>
</evidence>
<feature type="transmembrane region" description="Helical" evidence="8">
    <location>
        <begin position="439"/>
        <end position="459"/>
    </location>
</feature>
<dbReference type="Pfam" id="PF00873">
    <property type="entry name" value="ACR_tran"/>
    <property type="match status" value="1"/>
</dbReference>
<dbReference type="Gene3D" id="3.30.70.1440">
    <property type="entry name" value="Multidrug efflux transporter AcrB pore domain"/>
    <property type="match status" value="1"/>
</dbReference>
<evidence type="ECO:0000256" key="1">
    <source>
        <dbReference type="ARBA" id="ARBA00004651"/>
    </source>
</evidence>
<feature type="transmembrane region" description="Helical" evidence="8">
    <location>
        <begin position="471"/>
        <end position="494"/>
    </location>
</feature>
<dbReference type="EMBL" id="QREV01000042">
    <property type="protein sequence ID" value="RDU48296.1"/>
    <property type="molecule type" value="Genomic_DNA"/>
</dbReference>
<dbReference type="InterPro" id="IPR004763">
    <property type="entry name" value="CusA-like"/>
</dbReference>
<feature type="transmembrane region" description="Helical" evidence="8">
    <location>
        <begin position="991"/>
        <end position="1017"/>
    </location>
</feature>
<sequence>MKRIIYLAIHRRGLMFVLFLFLAVVGYYSWTKLAIDAYPDIADTTVQVVTQVPGLAAEEIEQQISIPIERAMNGMPGLNVMRSKNTFGLSTVVLVFDDGIEDYWARQRVQERLVDVELPYDAVPGLNPLTSPTGEIFRYVLESDRLDRRELTDLHKWVIIPRLKQVTGVADVSNYGGITTQYQIEVDPHKLDQYDVTLGDITEKIEKNNVNAGGSMLSRGNLSYVIRGIGLVKDLDDLGRIVIKTVNGVPVYLNDLGRLKYGNLERKGVLGFMDGTLDISDGVEGIVQMLRGENPSQVLEGVHAAVEELNNETLPEGTRIHVFMDRTDLVNTTLHTVSHTLFEGMVLVILVLILFLGSWRGALLVALTIPLSLLIAFILMHLTDIPANLLSLGAIDFGILVDGAIVMMETVLKKRERHPDEVLTEDSILRRTTEVARPIFFSTLIIITAYLPLFAFEHIERKLFTPMAYTVGYALLGALCVALLLIPGLAFYAYRKPRKQYHNRWLEKLSEIYNRQITALMEKPKQVLLPLVLILVGAGILSYTVGKDFLPPLDEGAIWVQVQLPPGISIEKSKEMGAELRKTLKQFEEVSYVMTQVGRDDEGAEAFSLSHIEVGVGLKPYSTWKYGKTKADLIEEMSEKLSTMPGYSVGFSQPIIDMVMDQIAGAHSDLALKIYGDDIIETRHIADKVANVLKAIPGAADVAVDQEPPLPQLQIIADRERIAQYGLNVSDVADLIELAIGGKAISQIFVGSKSYDVICRFDDASRNSPERIGNLLLTTDAGTKIPLSQVAAIKMTTGASTITREMNKRHLTVRVNLRGVDLTAFLNKANKIIDRDVKYDHEQVHLKWAGQFENQHRAYNRLAAVVPLALGIMLLLLFAACGKFRQAALMMCVVPLALFGGMLALNVRGMTLNVSSAVGFIALIGVAIQNGVIMISHINNLRTRGRDFKESVITGTKHRFRPILMTATVAVLGLLPASLSTGIGSDVQRPLATVIVYGLLFATIITLYVLPALYYMVEKHYLNKEPLREVDKNIGSGESLL</sequence>
<dbReference type="AlphaFoldDB" id="A0A3D8HBD7"/>
<dbReference type="GO" id="GO:0042910">
    <property type="term" value="F:xenobiotic transmembrane transporter activity"/>
    <property type="evidence" value="ECO:0007669"/>
    <property type="project" value="TreeGrafter"/>
</dbReference>
<keyword evidence="7 8" id="KW-0472">Membrane</keyword>
<evidence type="ECO:0000256" key="2">
    <source>
        <dbReference type="ARBA" id="ARBA00010942"/>
    </source>
</evidence>